<proteinExistence type="predicted"/>
<dbReference type="Proteomes" id="UP000245119">
    <property type="component" value="Linkage Group LG3"/>
</dbReference>
<accession>A0A2T7PKH2</accession>
<reference evidence="2 3" key="1">
    <citation type="submission" date="2018-04" db="EMBL/GenBank/DDBJ databases">
        <title>The genome of golden apple snail Pomacea canaliculata provides insight into stress tolerance and invasive adaptation.</title>
        <authorList>
            <person name="Liu C."/>
            <person name="Liu B."/>
            <person name="Ren Y."/>
            <person name="Zhang Y."/>
            <person name="Wang H."/>
            <person name="Li S."/>
            <person name="Jiang F."/>
            <person name="Yin L."/>
            <person name="Zhang G."/>
            <person name="Qian W."/>
            <person name="Fan W."/>
        </authorList>
    </citation>
    <scope>NUCLEOTIDE SEQUENCE [LARGE SCALE GENOMIC DNA]</scope>
    <source>
        <strain evidence="2">SZHN2017</strain>
        <tissue evidence="2">Muscle</tissue>
    </source>
</reference>
<comment type="caution">
    <text evidence="2">The sequence shown here is derived from an EMBL/GenBank/DDBJ whole genome shotgun (WGS) entry which is preliminary data.</text>
</comment>
<dbReference type="EMBL" id="PZQS01000003">
    <property type="protein sequence ID" value="PVD33935.1"/>
    <property type="molecule type" value="Genomic_DNA"/>
</dbReference>
<feature type="region of interest" description="Disordered" evidence="1">
    <location>
        <begin position="69"/>
        <end position="90"/>
    </location>
</feature>
<gene>
    <name evidence="2" type="ORF">C0Q70_05197</name>
</gene>
<sequence length="90" mass="9974">MKQTMRRVRNCGGSGREENYKVPDEEVVRVTSELAELFLFCGIDFCGGSVMRVQGDGNYRQPFPLVRWRGHGGQDKGPRSFSAGDVSGTC</sequence>
<organism evidence="2 3">
    <name type="scientific">Pomacea canaliculata</name>
    <name type="common">Golden apple snail</name>
    <dbReference type="NCBI Taxonomy" id="400727"/>
    <lineage>
        <taxon>Eukaryota</taxon>
        <taxon>Metazoa</taxon>
        <taxon>Spiralia</taxon>
        <taxon>Lophotrochozoa</taxon>
        <taxon>Mollusca</taxon>
        <taxon>Gastropoda</taxon>
        <taxon>Caenogastropoda</taxon>
        <taxon>Architaenioglossa</taxon>
        <taxon>Ampullarioidea</taxon>
        <taxon>Ampullariidae</taxon>
        <taxon>Pomacea</taxon>
    </lineage>
</organism>
<protein>
    <submittedName>
        <fullName evidence="2">Uncharacterized protein</fullName>
    </submittedName>
</protein>
<keyword evidence="3" id="KW-1185">Reference proteome</keyword>
<evidence type="ECO:0000313" key="2">
    <source>
        <dbReference type="EMBL" id="PVD33935.1"/>
    </source>
</evidence>
<name>A0A2T7PKH2_POMCA</name>
<dbReference type="AlphaFoldDB" id="A0A2T7PKH2"/>
<evidence type="ECO:0000256" key="1">
    <source>
        <dbReference type="SAM" id="MobiDB-lite"/>
    </source>
</evidence>
<evidence type="ECO:0000313" key="3">
    <source>
        <dbReference type="Proteomes" id="UP000245119"/>
    </source>
</evidence>